<comment type="similarity">
    <text evidence="1">Belongs to the enoyl-CoA hydratase/isomerase family.</text>
</comment>
<dbReference type="InterPro" id="IPR001753">
    <property type="entry name" value="Enoyl-CoA_hydra/iso"/>
</dbReference>
<dbReference type="InterPro" id="IPR029045">
    <property type="entry name" value="ClpP/crotonase-like_dom_sf"/>
</dbReference>
<dbReference type="AlphaFoldDB" id="A0A1H9LUV9"/>
<organism evidence="2 3">
    <name type="scientific">Solimonas aquatica</name>
    <dbReference type="NCBI Taxonomy" id="489703"/>
    <lineage>
        <taxon>Bacteria</taxon>
        <taxon>Pseudomonadati</taxon>
        <taxon>Pseudomonadota</taxon>
        <taxon>Gammaproteobacteria</taxon>
        <taxon>Nevskiales</taxon>
        <taxon>Nevskiaceae</taxon>
        <taxon>Solimonas</taxon>
    </lineage>
</organism>
<evidence type="ECO:0000256" key="1">
    <source>
        <dbReference type="ARBA" id="ARBA00005254"/>
    </source>
</evidence>
<sequence length="261" mass="28131">MSSPLLSERRDGVLVLTHQAAPWNRMGFAYMDALEAAVDEAARDPQVRALLLTAEGEANFSVGMDLKELLLHSAARGGAEAVLDQRLRVLRKIELLDKPSVVTLFGFCLGGGLELPLACHFRLAASEGAQIGLPELELGTVPAWGGSARLTRCVGRDRALDLILRRRKIDGAEALRIGLVHSLHPLAQLKSAAFELARELAAQPRPSVAGVLRCVVGAEHLPLADALAVERQAVLACRDSGNQDEGLHAFLDKRRPQFPVP</sequence>
<dbReference type="PANTHER" id="PTHR11941:SF54">
    <property type="entry name" value="ENOYL-COA HYDRATASE, MITOCHONDRIAL"/>
    <property type="match status" value="1"/>
</dbReference>
<name>A0A1H9LUV9_9GAMM</name>
<dbReference type="STRING" id="489703.SAMN04488038_11765"/>
<dbReference type="GO" id="GO:0003824">
    <property type="term" value="F:catalytic activity"/>
    <property type="evidence" value="ECO:0007669"/>
    <property type="project" value="UniProtKB-ARBA"/>
</dbReference>
<dbReference type="CDD" id="cd06558">
    <property type="entry name" value="crotonase-like"/>
    <property type="match status" value="1"/>
</dbReference>
<dbReference type="GO" id="GO:0006635">
    <property type="term" value="P:fatty acid beta-oxidation"/>
    <property type="evidence" value="ECO:0007669"/>
    <property type="project" value="TreeGrafter"/>
</dbReference>
<dbReference type="Proteomes" id="UP000199233">
    <property type="component" value="Unassembled WGS sequence"/>
</dbReference>
<dbReference type="Pfam" id="PF00378">
    <property type="entry name" value="ECH_1"/>
    <property type="match status" value="1"/>
</dbReference>
<proteinExistence type="inferred from homology"/>
<dbReference type="EMBL" id="FOFS01000017">
    <property type="protein sequence ID" value="SER15220.1"/>
    <property type="molecule type" value="Genomic_DNA"/>
</dbReference>
<evidence type="ECO:0000313" key="2">
    <source>
        <dbReference type="EMBL" id="SER15220.1"/>
    </source>
</evidence>
<dbReference type="Gene3D" id="3.90.226.10">
    <property type="entry name" value="2-enoyl-CoA Hydratase, Chain A, domain 1"/>
    <property type="match status" value="1"/>
</dbReference>
<dbReference type="PANTHER" id="PTHR11941">
    <property type="entry name" value="ENOYL-COA HYDRATASE-RELATED"/>
    <property type="match status" value="1"/>
</dbReference>
<dbReference type="SUPFAM" id="SSF52096">
    <property type="entry name" value="ClpP/crotonase"/>
    <property type="match status" value="1"/>
</dbReference>
<keyword evidence="3" id="KW-1185">Reference proteome</keyword>
<dbReference type="RefSeq" id="WP_218140259.1">
    <property type="nucleotide sequence ID" value="NZ_FOFS01000017.1"/>
</dbReference>
<accession>A0A1H9LUV9</accession>
<protein>
    <submittedName>
        <fullName evidence="2">Enoyl-CoA hydratase</fullName>
    </submittedName>
</protein>
<gene>
    <name evidence="2" type="ORF">SAMN04488038_11765</name>
</gene>
<evidence type="ECO:0000313" key="3">
    <source>
        <dbReference type="Proteomes" id="UP000199233"/>
    </source>
</evidence>
<reference evidence="2 3" key="1">
    <citation type="submission" date="2016-10" db="EMBL/GenBank/DDBJ databases">
        <authorList>
            <person name="de Groot N.N."/>
        </authorList>
    </citation>
    <scope>NUCLEOTIDE SEQUENCE [LARGE SCALE GENOMIC DNA]</scope>
    <source>
        <strain evidence="2 3">DSM 25927</strain>
    </source>
</reference>